<dbReference type="InParanoid" id="A0A024FW19"/>
<protein>
    <submittedName>
        <fullName evidence="2">Uncharacterized protein</fullName>
    </submittedName>
</protein>
<gene>
    <name evidence="2" type="ORF">BN9_127270</name>
</gene>
<proteinExistence type="predicted"/>
<keyword evidence="1" id="KW-1133">Transmembrane helix</keyword>
<keyword evidence="1" id="KW-0472">Membrane</keyword>
<comment type="caution">
    <text evidence="2">The sequence shown here is derived from an EMBL/GenBank/DDBJ whole genome shotgun (WGS) entry which is preliminary data.</text>
</comment>
<evidence type="ECO:0000313" key="2">
    <source>
        <dbReference type="EMBL" id="CCI11320.1"/>
    </source>
</evidence>
<dbReference type="AlphaFoldDB" id="A0A024FW19"/>
<accession>A0A024FW19</accession>
<sequence>MQHTFAQLYGVTQRKCCTASNNRICFFVLLFVIGRISLMFKWCSGRFPRRYLYPYLRERYLEGKTCNDQRETSCSLIKYELGSASGENARKQESSLHRSMLKALY</sequence>
<dbReference type="Proteomes" id="UP000053237">
    <property type="component" value="Unassembled WGS sequence"/>
</dbReference>
<evidence type="ECO:0000313" key="3">
    <source>
        <dbReference type="Proteomes" id="UP000053237"/>
    </source>
</evidence>
<keyword evidence="1" id="KW-0812">Transmembrane</keyword>
<dbReference type="EMBL" id="CAIX01000933">
    <property type="protein sequence ID" value="CCI11320.1"/>
    <property type="molecule type" value="Genomic_DNA"/>
</dbReference>
<name>A0A024FW19_9STRA</name>
<organism evidence="2 3">
    <name type="scientific">Albugo candida</name>
    <dbReference type="NCBI Taxonomy" id="65357"/>
    <lineage>
        <taxon>Eukaryota</taxon>
        <taxon>Sar</taxon>
        <taxon>Stramenopiles</taxon>
        <taxon>Oomycota</taxon>
        <taxon>Peronosporomycetes</taxon>
        <taxon>Albuginales</taxon>
        <taxon>Albuginaceae</taxon>
        <taxon>Albugo</taxon>
    </lineage>
</organism>
<reference evidence="2 3" key="1">
    <citation type="submission" date="2012-05" db="EMBL/GenBank/DDBJ databases">
        <title>Recombination and specialization in a pathogen metapopulation.</title>
        <authorList>
            <person name="Gardiner A."/>
            <person name="Kemen E."/>
            <person name="Schultz-Larsen T."/>
            <person name="MacLean D."/>
            <person name="Van Oosterhout C."/>
            <person name="Jones J.D.G."/>
        </authorList>
    </citation>
    <scope>NUCLEOTIDE SEQUENCE [LARGE SCALE GENOMIC DNA]</scope>
    <source>
        <strain evidence="2 3">Ac Nc2</strain>
    </source>
</reference>
<feature type="transmembrane region" description="Helical" evidence="1">
    <location>
        <begin position="20"/>
        <end position="40"/>
    </location>
</feature>
<evidence type="ECO:0000256" key="1">
    <source>
        <dbReference type="SAM" id="Phobius"/>
    </source>
</evidence>
<keyword evidence="3" id="KW-1185">Reference proteome</keyword>